<feature type="binding site" evidence="5">
    <location>
        <position position="236"/>
    </location>
    <ligand>
        <name>a divalent metal cation</name>
        <dbReference type="ChEBI" id="CHEBI:60240"/>
    </ligand>
</feature>
<dbReference type="InterPro" id="IPR046346">
    <property type="entry name" value="Aminoacid_DH-like_N_sf"/>
</dbReference>
<dbReference type="Pfam" id="PF00390">
    <property type="entry name" value="malic"/>
    <property type="match status" value="1"/>
</dbReference>
<proteinExistence type="inferred from homology"/>
<comment type="cofactor">
    <cofactor evidence="5">
        <name>Mg(2+)</name>
        <dbReference type="ChEBI" id="CHEBI:18420"/>
    </cofactor>
    <cofactor evidence="5">
        <name>Mn(2+)</name>
        <dbReference type="ChEBI" id="CHEBI:29035"/>
    </cofactor>
    <text evidence="5">Divalent metal cations. Prefers magnesium or manganese.</text>
</comment>
<dbReference type="Pfam" id="PF03949">
    <property type="entry name" value="Malic_M"/>
    <property type="match status" value="1"/>
</dbReference>
<evidence type="ECO:0000256" key="6">
    <source>
        <dbReference type="RuleBase" id="RU003427"/>
    </source>
</evidence>
<dbReference type="EC" id="1.1.1.38" evidence="9"/>
<dbReference type="NCBIfam" id="NF010052">
    <property type="entry name" value="PRK13529.1"/>
    <property type="match status" value="1"/>
</dbReference>
<dbReference type="InterPro" id="IPR037062">
    <property type="entry name" value="Malic_N_dom_sf"/>
</dbReference>
<protein>
    <submittedName>
        <fullName evidence="9">Malate dehydrogenase</fullName>
        <ecNumber evidence="9">1.1.1.38</ecNumber>
    </submittedName>
</protein>
<dbReference type="GO" id="GO:0006108">
    <property type="term" value="P:malate metabolic process"/>
    <property type="evidence" value="ECO:0007669"/>
    <property type="project" value="TreeGrafter"/>
</dbReference>
<dbReference type="GO" id="GO:0004470">
    <property type="term" value="F:malic enzyme activity"/>
    <property type="evidence" value="ECO:0007669"/>
    <property type="project" value="InterPro"/>
</dbReference>
<dbReference type="STRING" id="1552123.EP57_08675"/>
<dbReference type="GO" id="GO:0016616">
    <property type="term" value="F:oxidoreductase activity, acting on the CH-OH group of donors, NAD or NADP as acceptor"/>
    <property type="evidence" value="ECO:0007669"/>
    <property type="project" value="InterPro"/>
</dbReference>
<feature type="domain" description="Malic enzyme NAD-binding" evidence="7">
    <location>
        <begin position="261"/>
        <end position="517"/>
    </location>
</feature>
<dbReference type="PIRSF" id="PIRSF000106">
    <property type="entry name" value="ME"/>
    <property type="match status" value="1"/>
</dbReference>
<dbReference type="GO" id="GO:0051287">
    <property type="term" value="F:NAD binding"/>
    <property type="evidence" value="ECO:0007669"/>
    <property type="project" value="InterPro"/>
</dbReference>
<evidence type="ECO:0000256" key="5">
    <source>
        <dbReference type="PIRSR" id="PIRSR000106-3"/>
    </source>
</evidence>
<keyword evidence="10" id="KW-1185">Reference proteome</keyword>
<dbReference type="SUPFAM" id="SSF53223">
    <property type="entry name" value="Aminoacid dehydrogenase-like, N-terminal domain"/>
    <property type="match status" value="1"/>
</dbReference>
<dbReference type="Gene3D" id="3.40.50.10380">
    <property type="entry name" value="Malic enzyme, N-terminal domain"/>
    <property type="match status" value="1"/>
</dbReference>
<dbReference type="Proteomes" id="UP000029844">
    <property type="component" value="Unassembled WGS sequence"/>
</dbReference>
<name>A0A099W923_9LIST</name>
<dbReference type="RefSeq" id="WP_036085826.1">
    <property type="nucleotide sequence ID" value="NZ_CBCSHQ010000004.1"/>
</dbReference>
<dbReference type="InterPro" id="IPR001891">
    <property type="entry name" value="Malic_OxRdtase"/>
</dbReference>
<keyword evidence="9" id="KW-0560">Oxidoreductase</keyword>
<dbReference type="OrthoDB" id="3314528at2"/>
<evidence type="ECO:0000256" key="1">
    <source>
        <dbReference type="ARBA" id="ARBA00008785"/>
    </source>
</evidence>
<dbReference type="SMART" id="SM00919">
    <property type="entry name" value="Malic_M"/>
    <property type="match status" value="1"/>
</dbReference>
<dbReference type="InterPro" id="IPR012301">
    <property type="entry name" value="Malic_N_dom"/>
</dbReference>
<dbReference type="PANTHER" id="PTHR23406:SF34">
    <property type="entry name" value="NAD-DEPENDENT MALIC ENZYME, MITOCHONDRIAL"/>
    <property type="match status" value="1"/>
</dbReference>
<feature type="binding site" evidence="5">
    <location>
        <position position="237"/>
    </location>
    <ligand>
        <name>a divalent metal cation</name>
        <dbReference type="ChEBI" id="CHEBI:60240"/>
    </ligand>
</feature>
<dbReference type="GO" id="GO:0046872">
    <property type="term" value="F:metal ion binding"/>
    <property type="evidence" value="ECO:0007669"/>
    <property type="project" value="UniProtKB-KW"/>
</dbReference>
<feature type="active site" description="Proton donor" evidence="3">
    <location>
        <position position="91"/>
    </location>
</feature>
<comment type="caution">
    <text evidence="9">The sequence shown here is derived from an EMBL/GenBank/DDBJ whole genome shotgun (WGS) entry which is preliminary data.</text>
</comment>
<dbReference type="PRINTS" id="PR00072">
    <property type="entry name" value="MALOXRDTASE"/>
</dbReference>
<feature type="domain" description="Malic enzyme N-terminal" evidence="8">
    <location>
        <begin position="68"/>
        <end position="251"/>
    </location>
</feature>
<evidence type="ECO:0000256" key="2">
    <source>
        <dbReference type="ARBA" id="ARBA00023027"/>
    </source>
</evidence>
<dbReference type="Gene3D" id="3.40.50.720">
    <property type="entry name" value="NAD(P)-binding Rossmann-like Domain"/>
    <property type="match status" value="1"/>
</dbReference>
<reference evidence="9 10" key="1">
    <citation type="submission" date="2014-05" db="EMBL/GenBank/DDBJ databases">
        <title>Novel Listeriaceae from food processing environments.</title>
        <authorList>
            <person name="den Bakker H.C."/>
        </authorList>
    </citation>
    <scope>NUCLEOTIDE SEQUENCE [LARGE SCALE GENOMIC DNA]</scope>
    <source>
        <strain evidence="9 10">FSL A5-0281</strain>
    </source>
</reference>
<feature type="binding site" evidence="5">
    <location>
        <position position="260"/>
    </location>
    <ligand>
        <name>a divalent metal cation</name>
        <dbReference type="ChEBI" id="CHEBI:60240"/>
    </ligand>
</feature>
<accession>A0A099W923</accession>
<comment type="similarity">
    <text evidence="1 6">Belongs to the malic enzymes family.</text>
</comment>
<dbReference type="eggNOG" id="COG0281">
    <property type="taxonomic scope" value="Bacteria"/>
</dbReference>
<evidence type="ECO:0000313" key="10">
    <source>
        <dbReference type="Proteomes" id="UP000029844"/>
    </source>
</evidence>
<evidence type="ECO:0000313" key="9">
    <source>
        <dbReference type="EMBL" id="KGL40620.1"/>
    </source>
</evidence>
<feature type="active site" description="Proton acceptor" evidence="3">
    <location>
        <position position="165"/>
    </location>
</feature>
<dbReference type="InterPro" id="IPR036291">
    <property type="entry name" value="NAD(P)-bd_dom_sf"/>
</dbReference>
<dbReference type="InterPro" id="IPR012302">
    <property type="entry name" value="Malic_NAD-bd"/>
</dbReference>
<evidence type="ECO:0000256" key="4">
    <source>
        <dbReference type="PIRSR" id="PIRSR000106-2"/>
    </source>
</evidence>
<evidence type="ECO:0000259" key="8">
    <source>
        <dbReference type="SMART" id="SM01274"/>
    </source>
</evidence>
<keyword evidence="2" id="KW-0520">NAD</keyword>
<dbReference type="CDD" id="cd05312">
    <property type="entry name" value="NAD_bind_1_malic_enz"/>
    <property type="match status" value="1"/>
</dbReference>
<sequence length="544" mass="59194">MMNGYARLNDPIQNKGTAFTKEEREKWGLHGLIPAQIETLEEQASRAYEALHTKKTPLEQHLYVMGLYSENRTLFYKLVMDHVTELMPIIYTPTIGQAVMTYHENWQNPQDAVFLQADSDIDITQIFKQNVPHPEKIRMIVVTDGEGVLGIGDWGLNGVSIAIGKLAVYTVAAGLAPDCVLPVVIDAGTNNEALRADARYLGSRKSRLQAEQYDAFIAKFVTAVQTSFPKAVLHWEDFGRDNASRILETYRAQLCTFNDDIQGTGAMVVAAALATTRVSKMPLSEQRIVIFGAGTAGIGIADQLVAEMVANEGLTAEQAKARFYLVDRPGLLTDDLPDLTSGQRKYARSSEAFSERLTTLLAIVAHVKPTMLIGCSGVTGAFSEDVVHEMCRHTERPAILPLSNPTKLAEATAQDLITWTNGRALVVTGSPSDPVEYSGNTYVIGQANNALLYPGLGLAAVITEAREITDEMLAAASHAVATQISDVTSTGAAFLPPVATLRETSHAVTLAVVKKTIEQGLNNREIADPLLAVNEAIWIPEYKE</sequence>
<dbReference type="SUPFAM" id="SSF51735">
    <property type="entry name" value="NAD(P)-binding Rossmann-fold domains"/>
    <property type="match status" value="1"/>
</dbReference>
<dbReference type="SMART" id="SM01274">
    <property type="entry name" value="malic"/>
    <property type="match status" value="1"/>
</dbReference>
<evidence type="ECO:0000256" key="3">
    <source>
        <dbReference type="PIRSR" id="PIRSR000106-1"/>
    </source>
</evidence>
<feature type="binding site" evidence="4">
    <location>
        <position position="448"/>
    </location>
    <ligand>
        <name>(S)-malate</name>
        <dbReference type="ChEBI" id="CHEBI:15589"/>
    </ligand>
</feature>
<evidence type="ECO:0000259" key="7">
    <source>
        <dbReference type="SMART" id="SM00919"/>
    </source>
</evidence>
<dbReference type="AlphaFoldDB" id="A0A099W923"/>
<organism evidence="9 10">
    <name type="scientific">Listeria booriae</name>
    <dbReference type="NCBI Taxonomy" id="1552123"/>
    <lineage>
        <taxon>Bacteria</taxon>
        <taxon>Bacillati</taxon>
        <taxon>Bacillota</taxon>
        <taxon>Bacilli</taxon>
        <taxon>Bacillales</taxon>
        <taxon>Listeriaceae</taxon>
        <taxon>Listeria</taxon>
    </lineage>
</organism>
<dbReference type="GeneID" id="58717446"/>
<gene>
    <name evidence="9" type="ORF">EP57_08675</name>
</gene>
<dbReference type="GO" id="GO:0005829">
    <property type="term" value="C:cytosol"/>
    <property type="evidence" value="ECO:0007669"/>
    <property type="project" value="TreeGrafter"/>
</dbReference>
<feature type="binding site" evidence="4">
    <location>
        <position position="404"/>
    </location>
    <ligand>
        <name>(S)-malate</name>
        <dbReference type="ChEBI" id="CHEBI:15589"/>
    </ligand>
</feature>
<dbReference type="EMBL" id="JNFA01000023">
    <property type="protein sequence ID" value="KGL40620.1"/>
    <property type="molecule type" value="Genomic_DNA"/>
</dbReference>
<keyword evidence="5 6" id="KW-0479">Metal-binding</keyword>
<dbReference type="PANTHER" id="PTHR23406">
    <property type="entry name" value="MALIC ENZYME-RELATED"/>
    <property type="match status" value="1"/>
</dbReference>